<evidence type="ECO:0000313" key="3">
    <source>
        <dbReference type="Proteomes" id="UP000800036"/>
    </source>
</evidence>
<dbReference type="EMBL" id="ML976702">
    <property type="protein sequence ID" value="KAF1970251.1"/>
    <property type="molecule type" value="Genomic_DNA"/>
</dbReference>
<sequence>MQLLHLLGLAAAVTAIDIRFFEGGNCDGNWKVHTNTNPNTCYRQGDGVRYQSIGFFGVPFDWRVEARGYNDGNCGTETVVERASNTNFICLRTSNNFASAGYGFW</sequence>
<gene>
    <name evidence="2" type="ORF">BU23DRAFT_556919</name>
</gene>
<accession>A0A6A5UZ24</accession>
<name>A0A6A5UZ24_9PLEO</name>
<protein>
    <submittedName>
        <fullName evidence="2">Uncharacterized protein</fullName>
    </submittedName>
</protein>
<dbReference type="AlphaFoldDB" id="A0A6A5UZ24"/>
<dbReference type="Proteomes" id="UP000800036">
    <property type="component" value="Unassembled WGS sequence"/>
</dbReference>
<reference evidence="2" key="1">
    <citation type="journal article" date="2020" name="Stud. Mycol.">
        <title>101 Dothideomycetes genomes: a test case for predicting lifestyles and emergence of pathogens.</title>
        <authorList>
            <person name="Haridas S."/>
            <person name="Albert R."/>
            <person name="Binder M."/>
            <person name="Bloem J."/>
            <person name="Labutti K."/>
            <person name="Salamov A."/>
            <person name="Andreopoulos B."/>
            <person name="Baker S."/>
            <person name="Barry K."/>
            <person name="Bills G."/>
            <person name="Bluhm B."/>
            <person name="Cannon C."/>
            <person name="Castanera R."/>
            <person name="Culley D."/>
            <person name="Daum C."/>
            <person name="Ezra D."/>
            <person name="Gonzalez J."/>
            <person name="Henrissat B."/>
            <person name="Kuo A."/>
            <person name="Liang C."/>
            <person name="Lipzen A."/>
            <person name="Lutzoni F."/>
            <person name="Magnuson J."/>
            <person name="Mondo S."/>
            <person name="Nolan M."/>
            <person name="Ohm R."/>
            <person name="Pangilinan J."/>
            <person name="Park H.-J."/>
            <person name="Ramirez L."/>
            <person name="Alfaro M."/>
            <person name="Sun H."/>
            <person name="Tritt A."/>
            <person name="Yoshinaga Y."/>
            <person name="Zwiers L.-H."/>
            <person name="Turgeon B."/>
            <person name="Goodwin S."/>
            <person name="Spatafora J."/>
            <person name="Crous P."/>
            <person name="Grigoriev I."/>
        </authorList>
    </citation>
    <scope>NUCLEOTIDE SEQUENCE</scope>
    <source>
        <strain evidence="2">CBS 107.79</strain>
    </source>
</reference>
<evidence type="ECO:0000313" key="2">
    <source>
        <dbReference type="EMBL" id="KAF1970251.1"/>
    </source>
</evidence>
<evidence type="ECO:0000256" key="1">
    <source>
        <dbReference type="SAM" id="SignalP"/>
    </source>
</evidence>
<keyword evidence="1" id="KW-0732">Signal</keyword>
<organism evidence="2 3">
    <name type="scientific">Bimuria novae-zelandiae CBS 107.79</name>
    <dbReference type="NCBI Taxonomy" id="1447943"/>
    <lineage>
        <taxon>Eukaryota</taxon>
        <taxon>Fungi</taxon>
        <taxon>Dikarya</taxon>
        <taxon>Ascomycota</taxon>
        <taxon>Pezizomycotina</taxon>
        <taxon>Dothideomycetes</taxon>
        <taxon>Pleosporomycetidae</taxon>
        <taxon>Pleosporales</taxon>
        <taxon>Massarineae</taxon>
        <taxon>Didymosphaeriaceae</taxon>
        <taxon>Bimuria</taxon>
    </lineage>
</organism>
<keyword evidence="3" id="KW-1185">Reference proteome</keyword>
<feature type="chain" id="PRO_5025635642" evidence="1">
    <location>
        <begin position="16"/>
        <end position="105"/>
    </location>
</feature>
<dbReference type="OrthoDB" id="5383526at2759"/>
<feature type="signal peptide" evidence="1">
    <location>
        <begin position="1"/>
        <end position="15"/>
    </location>
</feature>
<proteinExistence type="predicted"/>